<keyword evidence="8" id="KW-1185">Reference proteome</keyword>
<dbReference type="Pfam" id="PF02656">
    <property type="entry name" value="DUF202"/>
    <property type="match status" value="1"/>
</dbReference>
<protein>
    <recommendedName>
        <fullName evidence="6">DUF202 domain-containing protein</fullName>
    </recommendedName>
</protein>
<organism evidence="7 8">
    <name type="scientific">Rhodococcus olei</name>
    <dbReference type="NCBI Taxonomy" id="2161675"/>
    <lineage>
        <taxon>Bacteria</taxon>
        <taxon>Bacillati</taxon>
        <taxon>Actinomycetota</taxon>
        <taxon>Actinomycetes</taxon>
        <taxon>Mycobacteriales</taxon>
        <taxon>Nocardiaceae</taxon>
        <taxon>Rhodococcus</taxon>
    </lineage>
</organism>
<accession>A0ABP8NW08</accession>
<evidence type="ECO:0000256" key="3">
    <source>
        <dbReference type="ARBA" id="ARBA00022989"/>
    </source>
</evidence>
<comment type="caution">
    <text evidence="7">The sequence shown here is derived from an EMBL/GenBank/DDBJ whole genome shotgun (WGS) entry which is preliminary data.</text>
</comment>
<feature type="transmembrane region" description="Helical" evidence="5">
    <location>
        <begin position="42"/>
        <end position="62"/>
    </location>
</feature>
<evidence type="ECO:0000313" key="7">
    <source>
        <dbReference type="EMBL" id="GAA4475698.1"/>
    </source>
</evidence>
<comment type="subcellular location">
    <subcellularLocation>
        <location evidence="1">Endomembrane system</location>
        <topology evidence="1">Multi-pass membrane protein</topology>
    </subcellularLocation>
</comment>
<evidence type="ECO:0000256" key="1">
    <source>
        <dbReference type="ARBA" id="ARBA00004127"/>
    </source>
</evidence>
<feature type="domain" description="DUF202" evidence="6">
    <location>
        <begin position="4"/>
        <end position="58"/>
    </location>
</feature>
<evidence type="ECO:0000256" key="5">
    <source>
        <dbReference type="SAM" id="Phobius"/>
    </source>
</evidence>
<gene>
    <name evidence="7" type="ORF">GCM10023094_13660</name>
</gene>
<keyword evidence="2 5" id="KW-0812">Transmembrane</keyword>
<dbReference type="InterPro" id="IPR003807">
    <property type="entry name" value="DUF202"/>
</dbReference>
<keyword evidence="3 5" id="KW-1133">Transmembrane helix</keyword>
<evidence type="ECO:0000313" key="8">
    <source>
        <dbReference type="Proteomes" id="UP001501183"/>
    </source>
</evidence>
<reference evidence="8" key="1">
    <citation type="journal article" date="2019" name="Int. J. Syst. Evol. Microbiol.">
        <title>The Global Catalogue of Microorganisms (GCM) 10K type strain sequencing project: providing services to taxonomists for standard genome sequencing and annotation.</title>
        <authorList>
            <consortium name="The Broad Institute Genomics Platform"/>
            <consortium name="The Broad Institute Genome Sequencing Center for Infectious Disease"/>
            <person name="Wu L."/>
            <person name="Ma J."/>
        </authorList>
    </citation>
    <scope>NUCLEOTIDE SEQUENCE [LARGE SCALE GENOMIC DNA]</scope>
    <source>
        <strain evidence="8">JCM 32206</strain>
    </source>
</reference>
<name>A0ABP8NW08_9NOCA</name>
<sequence>MTVDPGLQPQRTALAWQRTGLSVLLTCVATGFAALRHGFPALAVGAILAGAVICHLAVRHFPKGPDRTAGTDTVWPTMVATVTLVVITSFVGSALAVTETFGR</sequence>
<dbReference type="RefSeq" id="WP_345343028.1">
    <property type="nucleotide sequence ID" value="NZ_BAABFB010000029.1"/>
</dbReference>
<proteinExistence type="predicted"/>
<evidence type="ECO:0000256" key="4">
    <source>
        <dbReference type="ARBA" id="ARBA00023136"/>
    </source>
</evidence>
<feature type="transmembrane region" description="Helical" evidence="5">
    <location>
        <begin position="15"/>
        <end position="35"/>
    </location>
</feature>
<keyword evidence="4 5" id="KW-0472">Membrane</keyword>
<feature type="transmembrane region" description="Helical" evidence="5">
    <location>
        <begin position="74"/>
        <end position="97"/>
    </location>
</feature>
<dbReference type="EMBL" id="BAABFB010000029">
    <property type="protein sequence ID" value="GAA4475698.1"/>
    <property type="molecule type" value="Genomic_DNA"/>
</dbReference>
<evidence type="ECO:0000256" key="2">
    <source>
        <dbReference type="ARBA" id="ARBA00022692"/>
    </source>
</evidence>
<evidence type="ECO:0000259" key="6">
    <source>
        <dbReference type="Pfam" id="PF02656"/>
    </source>
</evidence>
<dbReference type="Proteomes" id="UP001501183">
    <property type="component" value="Unassembled WGS sequence"/>
</dbReference>